<name>A0A1F4W1I3_UNCKA</name>
<dbReference type="AlphaFoldDB" id="A0A1F4W1I3"/>
<dbReference type="EMBL" id="MEVT01000007">
    <property type="protein sequence ID" value="OGC63277.1"/>
    <property type="molecule type" value="Genomic_DNA"/>
</dbReference>
<comment type="caution">
    <text evidence="1">The sequence shown here is derived from an EMBL/GenBank/DDBJ whole genome shotgun (WGS) entry which is preliminary data.</text>
</comment>
<organism evidence="1 2">
    <name type="scientific">candidate division WWE3 bacterium RIFOXYA2_FULL_46_9</name>
    <dbReference type="NCBI Taxonomy" id="1802636"/>
    <lineage>
        <taxon>Bacteria</taxon>
        <taxon>Katanobacteria</taxon>
    </lineage>
</organism>
<evidence type="ECO:0000313" key="1">
    <source>
        <dbReference type="EMBL" id="OGC63277.1"/>
    </source>
</evidence>
<gene>
    <name evidence="1" type="ORF">A2264_02740</name>
</gene>
<reference evidence="1 2" key="1">
    <citation type="journal article" date="2016" name="Nat. Commun.">
        <title>Thousands of microbial genomes shed light on interconnected biogeochemical processes in an aquifer system.</title>
        <authorList>
            <person name="Anantharaman K."/>
            <person name="Brown C.T."/>
            <person name="Hug L.A."/>
            <person name="Sharon I."/>
            <person name="Castelle C.J."/>
            <person name="Probst A.J."/>
            <person name="Thomas B.C."/>
            <person name="Singh A."/>
            <person name="Wilkins M.J."/>
            <person name="Karaoz U."/>
            <person name="Brodie E.L."/>
            <person name="Williams K.H."/>
            <person name="Hubbard S.S."/>
            <person name="Banfield J.F."/>
        </authorList>
    </citation>
    <scope>NUCLEOTIDE SEQUENCE [LARGE SCALE GENOMIC DNA]</scope>
</reference>
<evidence type="ECO:0000313" key="2">
    <source>
        <dbReference type="Proteomes" id="UP000176614"/>
    </source>
</evidence>
<protein>
    <submittedName>
        <fullName evidence="1">Uncharacterized protein</fullName>
    </submittedName>
</protein>
<proteinExistence type="predicted"/>
<accession>A0A1F4W1I3</accession>
<dbReference type="Proteomes" id="UP000176614">
    <property type="component" value="Unassembled WGS sequence"/>
</dbReference>
<sequence>MSTNARVSHLDLVACRSHFDSAYLAWAQKAENGNYEGFGHISGFCTRYDGGNYYSHLENKIWHFFATLDSETELTSWLVLIGDCVYSFIVDLYDHETEDRGELTFEQLRDVLFESLFKAMYEEKQPGNAQLGLLTKKQLKAARQIEKNYFACWGQGRGQLF</sequence>